<dbReference type="RefSeq" id="WP_211958448.1">
    <property type="nucleotide sequence ID" value="NZ_CAJPVI010000090.1"/>
</dbReference>
<sequence length="414" mass="45355">MNVKRICGKIKLVGKIFTAITVTTALTILPADFAAAESKPIKIGMSTDLTGLAAAWARSEVNGVQLAVDQINGSGGLLGRKIELLVRDSQLKADLGTSHTRDLIVRENVDALIGPIASGIGLTVSATTKQYKKVVMMAGPNTPRLTMEMFHPYVFSIAPTGAMEARAMAEYLGTKYSRIAFIGADTEASHQGLKYFKERLGKVNPTAQIVAEAWPKYNESDYSGFITSLMAAKPDVVFSYLFGADMIGFVKQAKPYGVFEKAKVAGYLFFDDLKALGAEMPDGVIGQMRAPFFALEGRPAVEFVEKYRAKYSEYPSDWAIMGYEAMQILAQAIQKAGALESQSVIKATEQLRYEGMRGDIRFREIDHQGNVPSFIGITAKDERYPFKILKNVTRVSAESVWPGRTEIEQARAAK</sequence>
<dbReference type="EMBL" id="CAJPVI010000090">
    <property type="protein sequence ID" value="CAG2160739.1"/>
    <property type="molecule type" value="Genomic_DNA"/>
</dbReference>
<evidence type="ECO:0000313" key="6">
    <source>
        <dbReference type="Proteomes" id="UP000672657"/>
    </source>
</evidence>
<keyword evidence="6" id="KW-1185">Reference proteome</keyword>
<evidence type="ECO:0000256" key="3">
    <source>
        <dbReference type="SAM" id="Phobius"/>
    </source>
</evidence>
<protein>
    <submittedName>
        <fullName evidence="5">Aliphatic amidase expression-regulating protein</fullName>
    </submittedName>
</protein>
<dbReference type="InterPro" id="IPR028081">
    <property type="entry name" value="Leu-bd"/>
</dbReference>
<dbReference type="SUPFAM" id="SSF53822">
    <property type="entry name" value="Periplasmic binding protein-like I"/>
    <property type="match status" value="1"/>
</dbReference>
<comment type="caution">
    <text evidence="5">The sequence shown here is derived from an EMBL/GenBank/DDBJ whole genome shotgun (WGS) entry which is preliminary data.</text>
</comment>
<dbReference type="CDD" id="cd06330">
    <property type="entry name" value="PBP1_As_SBP-like"/>
    <property type="match status" value="1"/>
</dbReference>
<dbReference type="Proteomes" id="UP000672657">
    <property type="component" value="Unassembled WGS sequence"/>
</dbReference>
<feature type="domain" description="Leucine-binding protein" evidence="4">
    <location>
        <begin position="40"/>
        <end position="375"/>
    </location>
</feature>
<organism evidence="5 6">
    <name type="scientific">Cupriavidus numazuensis</name>
    <dbReference type="NCBI Taxonomy" id="221992"/>
    <lineage>
        <taxon>Bacteria</taxon>
        <taxon>Pseudomonadati</taxon>
        <taxon>Pseudomonadota</taxon>
        <taxon>Betaproteobacteria</taxon>
        <taxon>Burkholderiales</taxon>
        <taxon>Burkholderiaceae</taxon>
        <taxon>Cupriavidus</taxon>
    </lineage>
</organism>
<keyword evidence="3" id="KW-1133">Transmembrane helix</keyword>
<reference evidence="5 6" key="1">
    <citation type="submission" date="2021-03" db="EMBL/GenBank/DDBJ databases">
        <authorList>
            <person name="Peeters C."/>
        </authorList>
    </citation>
    <scope>NUCLEOTIDE SEQUENCE [LARGE SCALE GENOMIC DNA]</scope>
    <source>
        <strain evidence="5 6">LMG 26411</strain>
    </source>
</reference>
<proteinExistence type="inferred from homology"/>
<evidence type="ECO:0000313" key="5">
    <source>
        <dbReference type="EMBL" id="CAG2160739.1"/>
    </source>
</evidence>
<dbReference type="InterPro" id="IPR028082">
    <property type="entry name" value="Peripla_BP_I"/>
</dbReference>
<name>A0ABM8TVL6_9BURK</name>
<evidence type="ECO:0000259" key="4">
    <source>
        <dbReference type="Pfam" id="PF13458"/>
    </source>
</evidence>
<dbReference type="PANTHER" id="PTHR30483">
    <property type="entry name" value="LEUCINE-SPECIFIC-BINDING PROTEIN"/>
    <property type="match status" value="1"/>
</dbReference>
<dbReference type="PANTHER" id="PTHR30483:SF37">
    <property type="entry name" value="ABC TRANSPORTER SUBSTRATE-BINDING PROTEIN"/>
    <property type="match status" value="1"/>
</dbReference>
<gene>
    <name evidence="5" type="primary">amiC_3</name>
    <name evidence="5" type="ORF">LMG26411_07713</name>
</gene>
<keyword evidence="3" id="KW-0812">Transmembrane</keyword>
<evidence type="ECO:0000256" key="2">
    <source>
        <dbReference type="ARBA" id="ARBA00022729"/>
    </source>
</evidence>
<keyword evidence="2" id="KW-0732">Signal</keyword>
<keyword evidence="3" id="KW-0472">Membrane</keyword>
<comment type="similarity">
    <text evidence="1">Belongs to the leucine-binding protein family.</text>
</comment>
<dbReference type="Gene3D" id="3.40.50.2300">
    <property type="match status" value="2"/>
</dbReference>
<evidence type="ECO:0000256" key="1">
    <source>
        <dbReference type="ARBA" id="ARBA00010062"/>
    </source>
</evidence>
<dbReference type="Pfam" id="PF13458">
    <property type="entry name" value="Peripla_BP_6"/>
    <property type="match status" value="1"/>
</dbReference>
<feature type="transmembrane region" description="Helical" evidence="3">
    <location>
        <begin position="12"/>
        <end position="31"/>
    </location>
</feature>
<dbReference type="InterPro" id="IPR051010">
    <property type="entry name" value="BCAA_transport"/>
</dbReference>
<accession>A0ABM8TVL6</accession>